<reference evidence="2 3" key="1">
    <citation type="journal article" date="2018" name="Plant J.">
        <title>Genome sequences of Chlorella sorokiniana UTEX 1602 and Micractinium conductrix SAG 241.80: implications to maltose excretion by a green alga.</title>
        <authorList>
            <person name="Arriola M.B."/>
            <person name="Velmurugan N."/>
            <person name="Zhang Y."/>
            <person name="Plunkett M.H."/>
            <person name="Hondzo H."/>
            <person name="Barney B.M."/>
        </authorList>
    </citation>
    <scope>NUCLEOTIDE SEQUENCE [LARGE SCALE GENOMIC DNA]</scope>
    <source>
        <strain evidence="2 3">SAG 241.80</strain>
    </source>
</reference>
<feature type="compositionally biased region" description="Acidic residues" evidence="1">
    <location>
        <begin position="179"/>
        <end position="200"/>
    </location>
</feature>
<feature type="region of interest" description="Disordered" evidence="1">
    <location>
        <begin position="335"/>
        <end position="358"/>
    </location>
</feature>
<sequence>MPAPYWSTFCGVSNGLWCGITQAVSPSTGQPEPLALDDQRKPLLQLHQCCVEERVVEEEGDGADCVVRHVTRASTLEGLQREMVQGGQLVFPACGVPGAAGVSECWDEERFSSCQEGLVVFDGGSYSLGPGTMGSPTEAPVKEAVAFDEAAAAAAAAALEAALAAHPAADSVDLLQGEQAEEEEEVEEEAGSEAEAADTEAADKEEAAAAAAALKLAKEETAEFDWTAVVIEHCMQWGGEQRLRIRLTLDTAGGADGTELEVQPLRVAVAREAWEGLPGSFTPATPGAGAAEQQEASRRVRLDTSALAGHWKVFEVSAVTVDDVSMQTGLPTRSTLYSAQETSRRLGRASEGGQGGDEGALLLLPHSAGVQLEALRLDNGRRRGVRVSTHWSPQPDMLLSMARLYDADGKVLEVSTSTAIRDAAADLAERSI</sequence>
<evidence type="ECO:0000256" key="1">
    <source>
        <dbReference type="SAM" id="MobiDB-lite"/>
    </source>
</evidence>
<dbReference type="OrthoDB" id="1929023at2759"/>
<protein>
    <submittedName>
        <fullName evidence="2">Uncharacterized protein</fullName>
    </submittedName>
</protein>
<feature type="region of interest" description="Disordered" evidence="1">
    <location>
        <begin position="178"/>
        <end position="206"/>
    </location>
</feature>
<name>A0A2P6V110_9CHLO</name>
<evidence type="ECO:0000313" key="2">
    <source>
        <dbReference type="EMBL" id="PSC67780.1"/>
    </source>
</evidence>
<dbReference type="PANTHER" id="PTHR36025">
    <property type="entry name" value="DIHYDROOROTATE DEHYDROGENASE (DUF3598)"/>
    <property type="match status" value="1"/>
</dbReference>
<proteinExistence type="predicted"/>
<keyword evidence="3" id="KW-1185">Reference proteome</keyword>
<evidence type="ECO:0000313" key="3">
    <source>
        <dbReference type="Proteomes" id="UP000239649"/>
    </source>
</evidence>
<gene>
    <name evidence="2" type="ORF">C2E20_8578</name>
</gene>
<dbReference type="EMBL" id="LHPF02000048">
    <property type="protein sequence ID" value="PSC67780.1"/>
    <property type="molecule type" value="Genomic_DNA"/>
</dbReference>
<accession>A0A2P6V110</accession>
<dbReference type="AlphaFoldDB" id="A0A2P6V110"/>
<comment type="caution">
    <text evidence="2">The sequence shown here is derived from an EMBL/GenBank/DDBJ whole genome shotgun (WGS) entry which is preliminary data.</text>
</comment>
<dbReference type="PANTHER" id="PTHR36025:SF1">
    <property type="entry name" value="DIHYDROOROTATE DEHYDROGENASE (DUF3598)"/>
    <property type="match status" value="1"/>
</dbReference>
<organism evidence="2 3">
    <name type="scientific">Micractinium conductrix</name>
    <dbReference type="NCBI Taxonomy" id="554055"/>
    <lineage>
        <taxon>Eukaryota</taxon>
        <taxon>Viridiplantae</taxon>
        <taxon>Chlorophyta</taxon>
        <taxon>core chlorophytes</taxon>
        <taxon>Trebouxiophyceae</taxon>
        <taxon>Chlorellales</taxon>
        <taxon>Chlorellaceae</taxon>
        <taxon>Chlorella clade</taxon>
        <taxon>Micractinium</taxon>
    </lineage>
</organism>
<dbReference type="Proteomes" id="UP000239649">
    <property type="component" value="Unassembled WGS sequence"/>
</dbReference>